<feature type="compositionally biased region" description="Low complexity" evidence="1">
    <location>
        <begin position="97"/>
        <end position="109"/>
    </location>
</feature>
<name>A0A0C9US96_SPHS4</name>
<dbReference type="EMBL" id="KN837232">
    <property type="protein sequence ID" value="KIJ32077.1"/>
    <property type="molecule type" value="Genomic_DNA"/>
</dbReference>
<organism evidence="2 3">
    <name type="scientific">Sphaerobolus stellatus (strain SS14)</name>
    <dbReference type="NCBI Taxonomy" id="990650"/>
    <lineage>
        <taxon>Eukaryota</taxon>
        <taxon>Fungi</taxon>
        <taxon>Dikarya</taxon>
        <taxon>Basidiomycota</taxon>
        <taxon>Agaricomycotina</taxon>
        <taxon>Agaricomycetes</taxon>
        <taxon>Phallomycetidae</taxon>
        <taxon>Geastrales</taxon>
        <taxon>Sphaerobolaceae</taxon>
        <taxon>Sphaerobolus</taxon>
    </lineage>
</organism>
<reference evidence="2 3" key="1">
    <citation type="submission" date="2014-06" db="EMBL/GenBank/DDBJ databases">
        <title>Evolutionary Origins and Diversification of the Mycorrhizal Mutualists.</title>
        <authorList>
            <consortium name="DOE Joint Genome Institute"/>
            <consortium name="Mycorrhizal Genomics Consortium"/>
            <person name="Kohler A."/>
            <person name="Kuo A."/>
            <person name="Nagy L.G."/>
            <person name="Floudas D."/>
            <person name="Copeland A."/>
            <person name="Barry K.W."/>
            <person name="Cichocki N."/>
            <person name="Veneault-Fourrey C."/>
            <person name="LaButti K."/>
            <person name="Lindquist E.A."/>
            <person name="Lipzen A."/>
            <person name="Lundell T."/>
            <person name="Morin E."/>
            <person name="Murat C."/>
            <person name="Riley R."/>
            <person name="Ohm R."/>
            <person name="Sun H."/>
            <person name="Tunlid A."/>
            <person name="Henrissat B."/>
            <person name="Grigoriev I.V."/>
            <person name="Hibbett D.S."/>
            <person name="Martin F."/>
        </authorList>
    </citation>
    <scope>NUCLEOTIDE SEQUENCE [LARGE SCALE GENOMIC DNA]</scope>
    <source>
        <strain evidence="2 3">SS14</strain>
    </source>
</reference>
<proteinExistence type="predicted"/>
<keyword evidence="3" id="KW-1185">Reference proteome</keyword>
<gene>
    <name evidence="2" type="ORF">M422DRAFT_266166</name>
</gene>
<dbReference type="HOGENOM" id="CLU_1696603_0_0_1"/>
<dbReference type="AlphaFoldDB" id="A0A0C9US96"/>
<dbReference type="Proteomes" id="UP000054279">
    <property type="component" value="Unassembled WGS sequence"/>
</dbReference>
<evidence type="ECO:0000313" key="2">
    <source>
        <dbReference type="EMBL" id="KIJ32077.1"/>
    </source>
</evidence>
<sequence>MVDTTSSKGKAKQTDTASHPIPKAITIPKPPTHSSHPSYASSSSSSDSPILTPSPELQHAHIQIPNIPTTMDMDMGMGIHIPIDTADVKKELLTDIPAPRASPAPSDASHTSNASKGSVKRKRNAVVDLDAVGSSEMVEMGKTRSGRVVKRRKME</sequence>
<protein>
    <submittedName>
        <fullName evidence="2">Uncharacterized protein</fullName>
    </submittedName>
</protein>
<feature type="compositionally biased region" description="Low complexity" evidence="1">
    <location>
        <begin position="20"/>
        <end position="55"/>
    </location>
</feature>
<feature type="region of interest" description="Disordered" evidence="1">
    <location>
        <begin position="1"/>
        <end position="70"/>
    </location>
</feature>
<accession>A0A0C9US96</accession>
<feature type="region of interest" description="Disordered" evidence="1">
    <location>
        <begin position="92"/>
        <end position="131"/>
    </location>
</feature>
<evidence type="ECO:0000256" key="1">
    <source>
        <dbReference type="SAM" id="MobiDB-lite"/>
    </source>
</evidence>
<evidence type="ECO:0000313" key="3">
    <source>
        <dbReference type="Proteomes" id="UP000054279"/>
    </source>
</evidence>